<dbReference type="EMBL" id="UYWY01019372">
    <property type="protein sequence ID" value="VDM36784.1"/>
    <property type="molecule type" value="Genomic_DNA"/>
</dbReference>
<evidence type="ECO:0000313" key="3">
    <source>
        <dbReference type="Proteomes" id="UP000050794"/>
    </source>
</evidence>
<accession>A0A183UAT7</accession>
<keyword evidence="1" id="KW-1133">Transmembrane helix</keyword>
<proteinExistence type="predicted"/>
<keyword evidence="1" id="KW-0472">Membrane</keyword>
<keyword evidence="3" id="KW-1185">Reference proteome</keyword>
<name>A0A183UAT7_TOXCA</name>
<reference evidence="2 3" key="2">
    <citation type="submission" date="2018-11" db="EMBL/GenBank/DDBJ databases">
        <authorList>
            <consortium name="Pathogen Informatics"/>
        </authorList>
    </citation>
    <scope>NUCLEOTIDE SEQUENCE [LARGE SCALE GENOMIC DNA]</scope>
</reference>
<evidence type="ECO:0000313" key="2">
    <source>
        <dbReference type="EMBL" id="VDM36784.1"/>
    </source>
</evidence>
<dbReference type="AlphaFoldDB" id="A0A183UAT7"/>
<dbReference type="WBParaSite" id="TCNE_0000560701-mRNA-1">
    <property type="protein sequence ID" value="TCNE_0000560701-mRNA-1"/>
    <property type="gene ID" value="TCNE_0000560701"/>
</dbReference>
<feature type="transmembrane region" description="Helical" evidence="1">
    <location>
        <begin position="20"/>
        <end position="46"/>
    </location>
</feature>
<keyword evidence="1" id="KW-0812">Transmembrane</keyword>
<protein>
    <submittedName>
        <fullName evidence="2 4">Uncharacterized protein</fullName>
    </submittedName>
</protein>
<dbReference type="Proteomes" id="UP000050794">
    <property type="component" value="Unassembled WGS sequence"/>
</dbReference>
<evidence type="ECO:0000256" key="1">
    <source>
        <dbReference type="SAM" id="Phobius"/>
    </source>
</evidence>
<reference evidence="4" key="1">
    <citation type="submission" date="2016-06" db="UniProtKB">
        <authorList>
            <consortium name="WormBaseParasite"/>
        </authorList>
    </citation>
    <scope>IDENTIFICATION</scope>
</reference>
<organism evidence="3 4">
    <name type="scientific">Toxocara canis</name>
    <name type="common">Canine roundworm</name>
    <dbReference type="NCBI Taxonomy" id="6265"/>
    <lineage>
        <taxon>Eukaryota</taxon>
        <taxon>Metazoa</taxon>
        <taxon>Ecdysozoa</taxon>
        <taxon>Nematoda</taxon>
        <taxon>Chromadorea</taxon>
        <taxon>Rhabditida</taxon>
        <taxon>Spirurina</taxon>
        <taxon>Ascaridomorpha</taxon>
        <taxon>Ascaridoidea</taxon>
        <taxon>Toxocaridae</taxon>
        <taxon>Toxocara</taxon>
    </lineage>
</organism>
<evidence type="ECO:0000313" key="4">
    <source>
        <dbReference type="WBParaSite" id="TCNE_0000560701-mRNA-1"/>
    </source>
</evidence>
<gene>
    <name evidence="2" type="ORF">TCNE_LOCUS5607</name>
</gene>
<sequence length="106" mass="11171">MQSLGHTLKELNNQRILPGLLRFLLDLFTLMVPGLGGNSLCCIAGLHAALSLMVAGLCVFCLVIVSVEVLVGDEFSLKLHSPVELGEFADGLLGSSATDDASVARF</sequence>
<feature type="transmembrane region" description="Helical" evidence="1">
    <location>
        <begin position="52"/>
        <end position="71"/>
    </location>
</feature>